<organism evidence="1 2">
    <name type="scientific">Rotaria magnacalcarata</name>
    <dbReference type="NCBI Taxonomy" id="392030"/>
    <lineage>
        <taxon>Eukaryota</taxon>
        <taxon>Metazoa</taxon>
        <taxon>Spiralia</taxon>
        <taxon>Gnathifera</taxon>
        <taxon>Rotifera</taxon>
        <taxon>Eurotatoria</taxon>
        <taxon>Bdelloidea</taxon>
        <taxon>Philodinida</taxon>
        <taxon>Philodinidae</taxon>
        <taxon>Rotaria</taxon>
    </lineage>
</organism>
<comment type="caution">
    <text evidence="1">The sequence shown here is derived from an EMBL/GenBank/DDBJ whole genome shotgun (WGS) entry which is preliminary data.</text>
</comment>
<dbReference type="EMBL" id="CAJOBG010040227">
    <property type="protein sequence ID" value="CAF4395791.1"/>
    <property type="molecule type" value="Genomic_DNA"/>
</dbReference>
<dbReference type="Proteomes" id="UP000663866">
    <property type="component" value="Unassembled WGS sequence"/>
</dbReference>
<gene>
    <name evidence="1" type="ORF">OVN521_LOCUS34577</name>
</gene>
<sequence>MRIKKSILSSTPNEILIMTIFSIKNKKKNDESLMETFLKGTFPNKPIRMIYSIDTESEKTNNQLSLIQINSIPFTPPSLVMLFELKHLPDRNSQKANNEIYSWGNMQLELEPAKEFLVSPIAAMLIDIQPHFSTWYNWARTQCGVQSLSYRNDKINDNEIIQQHNQNPSCDCHPPSPYKINELWSLQNSLKYACNLFLDKSCRLSHWSSSLTSRHSSLSHVTRMSMIHYATHDVLAVTLLIRPITERWTFDQIKIKLRRMNEMLVAFDSIKLPPLPTSKNKKIKNINMQNLVTILRCNDPDVEDISSDDEIYLNQMVKPNDFVPVPVNNDALHNPELLVNNHSMVVDINDDAPIAPTTIRKKHQHRSDAARQRRNRKRNYIHRLHRYLYILVRRVYHRFTMSSIKNIL</sequence>
<evidence type="ECO:0000313" key="2">
    <source>
        <dbReference type="Proteomes" id="UP000663866"/>
    </source>
</evidence>
<dbReference type="AlphaFoldDB" id="A0A820P3P1"/>
<proteinExistence type="predicted"/>
<accession>A0A820P3P1</accession>
<protein>
    <submittedName>
        <fullName evidence="1">Uncharacterized protein</fullName>
    </submittedName>
</protein>
<evidence type="ECO:0000313" key="1">
    <source>
        <dbReference type="EMBL" id="CAF4395791.1"/>
    </source>
</evidence>
<reference evidence="1" key="1">
    <citation type="submission" date="2021-02" db="EMBL/GenBank/DDBJ databases">
        <authorList>
            <person name="Nowell W R."/>
        </authorList>
    </citation>
    <scope>NUCLEOTIDE SEQUENCE</scope>
</reference>
<keyword evidence="2" id="KW-1185">Reference proteome</keyword>
<name>A0A820P3P1_9BILA</name>